<protein>
    <submittedName>
        <fullName evidence="1">Uncharacterized protein</fullName>
    </submittedName>
</protein>
<name>A0A2M7TG02_9BACT</name>
<dbReference type="AlphaFoldDB" id="A0A2M7TG02"/>
<evidence type="ECO:0000313" key="2">
    <source>
        <dbReference type="Proteomes" id="UP000230553"/>
    </source>
</evidence>
<evidence type="ECO:0000313" key="1">
    <source>
        <dbReference type="EMBL" id="PIZ44829.1"/>
    </source>
</evidence>
<dbReference type="EMBL" id="PFNM01000035">
    <property type="protein sequence ID" value="PIZ44829.1"/>
    <property type="molecule type" value="Genomic_DNA"/>
</dbReference>
<gene>
    <name evidence="1" type="ORF">COY31_01735</name>
</gene>
<organism evidence="1 2">
    <name type="scientific">Candidatus Wolfebacteria bacterium CG_4_10_14_0_2_um_filter_39_18</name>
    <dbReference type="NCBI Taxonomy" id="1975061"/>
    <lineage>
        <taxon>Bacteria</taxon>
        <taxon>Candidatus Wolfeibacteriota</taxon>
    </lineage>
</organism>
<dbReference type="Proteomes" id="UP000230553">
    <property type="component" value="Unassembled WGS sequence"/>
</dbReference>
<sequence length="91" mass="10835">MPPDWAEELQSMLEKDKKESAQSCSAFFQEAQEKIRVVKTKLQRLLDGYLEQRILSAKSTENRKRFCCPKRSRWKNKWRGLNKSRMIGSNR</sequence>
<proteinExistence type="predicted"/>
<reference evidence="2" key="1">
    <citation type="submission" date="2017-09" db="EMBL/GenBank/DDBJ databases">
        <title>Depth-based differentiation of microbial function through sediment-hosted aquifers and enrichment of novel symbionts in the deep terrestrial subsurface.</title>
        <authorList>
            <person name="Probst A.J."/>
            <person name="Ladd B."/>
            <person name="Jarett J.K."/>
            <person name="Geller-Mcgrath D.E."/>
            <person name="Sieber C.M.K."/>
            <person name="Emerson J.B."/>
            <person name="Anantharaman K."/>
            <person name="Thomas B.C."/>
            <person name="Malmstrom R."/>
            <person name="Stieglmeier M."/>
            <person name="Klingl A."/>
            <person name="Woyke T."/>
            <person name="Ryan C.M."/>
            <person name="Banfield J.F."/>
        </authorList>
    </citation>
    <scope>NUCLEOTIDE SEQUENCE [LARGE SCALE GENOMIC DNA]</scope>
</reference>
<comment type="caution">
    <text evidence="1">The sequence shown here is derived from an EMBL/GenBank/DDBJ whole genome shotgun (WGS) entry which is preliminary data.</text>
</comment>
<accession>A0A2M7TG02</accession>